<gene>
    <name evidence="1" type="ORF">DPV93_00925</name>
</gene>
<dbReference type="AlphaFoldDB" id="A0A369YKS9"/>
<proteinExistence type="predicted"/>
<dbReference type="RefSeq" id="WP_111401469.1">
    <property type="nucleotide sequence ID" value="NZ_QEPN01000001.1"/>
</dbReference>
<sequence>MTKTAPTKEDQPFVYQLGQDMAKLGFEIEKLKNKAVKAIRIVVPAKPEKYQQYGLEAVINLPPECQNAICIKSKNGEISLIETKETLSVYAEYNVSEFYLAPIYRLEADTITAALDQQQINDIDAAQEREERERKERQEREEREKGVYKYLAKWLTDNYLESVRANAKSSQLERGGIKVYVNKNGLQDLLDRPFERNSHLSDATLDESSYTDAKSAMLAEKARIDRGEVDLSVATDFNVVNYHYIDDML</sequence>
<evidence type="ECO:0000313" key="1">
    <source>
        <dbReference type="EMBL" id="RDE73754.1"/>
    </source>
</evidence>
<evidence type="ECO:0000313" key="2">
    <source>
        <dbReference type="Proteomes" id="UP000253872"/>
    </source>
</evidence>
<reference evidence="1 2" key="1">
    <citation type="submission" date="2018-05" db="EMBL/GenBank/DDBJ databases">
        <title>Draft Genome Sequences for a Diverse set of 7 Haemophilus Species.</title>
        <authorList>
            <person name="Nichols M."/>
            <person name="Topaz N."/>
            <person name="Wang X."/>
            <person name="Wang X."/>
            <person name="Boxrud D."/>
        </authorList>
    </citation>
    <scope>NUCLEOTIDE SEQUENCE [LARGE SCALE GENOMIC DNA]</scope>
    <source>
        <strain evidence="1 2">C2002001239</strain>
    </source>
</reference>
<protein>
    <submittedName>
        <fullName evidence="1">Uncharacterized protein</fullName>
    </submittedName>
</protein>
<dbReference type="EMBL" id="QEPN01000001">
    <property type="protein sequence ID" value="RDE73754.1"/>
    <property type="molecule type" value="Genomic_DNA"/>
</dbReference>
<comment type="caution">
    <text evidence="1">The sequence shown here is derived from an EMBL/GenBank/DDBJ whole genome shotgun (WGS) entry which is preliminary data.</text>
</comment>
<dbReference type="Proteomes" id="UP000253872">
    <property type="component" value="Unassembled WGS sequence"/>
</dbReference>
<accession>A0A369YKS9</accession>
<organism evidence="1 2">
    <name type="scientific">Haemophilus sputorum</name>
    <dbReference type="NCBI Taxonomy" id="1078480"/>
    <lineage>
        <taxon>Bacteria</taxon>
        <taxon>Pseudomonadati</taxon>
        <taxon>Pseudomonadota</taxon>
        <taxon>Gammaproteobacteria</taxon>
        <taxon>Pasteurellales</taxon>
        <taxon>Pasteurellaceae</taxon>
        <taxon>Haemophilus</taxon>
    </lineage>
</organism>
<name>A0A369YKS9_9PAST</name>